<dbReference type="EMBL" id="CP000438">
    <property type="protein sequence ID" value="ABJ10182.1"/>
    <property type="molecule type" value="Genomic_DNA"/>
</dbReference>
<dbReference type="GO" id="GO:0004300">
    <property type="term" value="F:enoyl-CoA hydratase activity"/>
    <property type="evidence" value="ECO:0007669"/>
    <property type="project" value="TreeGrafter"/>
</dbReference>
<dbReference type="RefSeq" id="WP_003140643.1">
    <property type="nucleotide sequence ID" value="NC_008463.1"/>
</dbReference>
<dbReference type="Gene3D" id="3.10.129.10">
    <property type="entry name" value="Hotdog Thioesterase"/>
    <property type="match status" value="1"/>
</dbReference>
<dbReference type="GO" id="GO:0003857">
    <property type="term" value="F:(3S)-3-hydroxyacyl-CoA dehydrogenase (NAD+) activity"/>
    <property type="evidence" value="ECO:0007669"/>
    <property type="project" value="TreeGrafter"/>
</dbReference>
<evidence type="ECO:0000313" key="4">
    <source>
        <dbReference type="EMBL" id="ABJ10182.1"/>
    </source>
</evidence>
<feature type="domain" description="Peroxisomal multifunctional enzyme type 2-like N-terminal" evidence="3">
    <location>
        <begin position="19"/>
        <end position="147"/>
    </location>
</feature>
<dbReference type="InterPro" id="IPR029069">
    <property type="entry name" value="HotDog_dom_sf"/>
</dbReference>
<evidence type="ECO:0000256" key="1">
    <source>
        <dbReference type="SAM" id="MobiDB-lite"/>
    </source>
</evidence>
<dbReference type="InterPro" id="IPR002539">
    <property type="entry name" value="MaoC-like_dom"/>
</dbReference>
<dbReference type="HOGENOM" id="CLU_040078_1_0_6"/>
<dbReference type="InterPro" id="IPR054357">
    <property type="entry name" value="MFE-2_N"/>
</dbReference>
<dbReference type="CDD" id="cd03448">
    <property type="entry name" value="HDE_HSD"/>
    <property type="match status" value="1"/>
</dbReference>
<dbReference type="PANTHER" id="PTHR13078:SF56">
    <property type="entry name" value="PEROXISOMAL MULTIFUNCTIONAL ENZYME TYPE 2"/>
    <property type="match status" value="1"/>
</dbReference>
<name>A0A0H2Z7L9_PSEAB</name>
<gene>
    <name evidence="4" type="ordered locus">PA14_51160</name>
</gene>
<dbReference type="KEGG" id="pau:PA14_51160"/>
<protein>
    <recommendedName>
        <fullName evidence="6">3-alpha,7-alpha, 12-alpha-trihydroxy-5-beta-cholest-24-enoyl-CoA hydratase</fullName>
    </recommendedName>
</protein>
<evidence type="ECO:0000259" key="2">
    <source>
        <dbReference type="Pfam" id="PF01575"/>
    </source>
</evidence>
<dbReference type="GO" id="GO:0044594">
    <property type="term" value="F:17-beta-hydroxysteroid dehydrogenase (NAD+) activity"/>
    <property type="evidence" value="ECO:0007669"/>
    <property type="project" value="TreeGrafter"/>
</dbReference>
<sequence>MALDPEVLLNYPIPEVRQRYSRRDSAFYALTLGLGGDPLDERQLVYVDPCRDLQALPCMALVLGHPGFWLGNPATGVDALRLVHGEQRLEWRRPLPAEGEVIGRTRVTGLVDKGADKGALLYSEKVLSDALSGEVLAVARSTTFLRGDGGFGGSRQVPETPHRLPERSPDLRLDLPTRPEQALYYRLNGDDNPLHAEPAAALRAGFPRPILHGLCTLGVAFHAVLRGLADYRAEQLGHLQVRFSAPVFPGETLRTEMWSDGSFRTRVVERDVVVLDNGRVGPPPERPD</sequence>
<evidence type="ECO:0000259" key="3">
    <source>
        <dbReference type="Pfam" id="PF22622"/>
    </source>
</evidence>
<reference evidence="4 5" key="1">
    <citation type="journal article" date="2006" name="Genome Biol.">
        <title>Genomic analysis reveals that Pseudomonas aeruginosa virulence is combinatorial.</title>
        <authorList>
            <person name="Lee D.G."/>
            <person name="Urbach J.M."/>
            <person name="Wu G."/>
            <person name="Liberati N.T."/>
            <person name="Feinbaum R.L."/>
            <person name="Miyata S."/>
            <person name="Diggins L.T."/>
            <person name="He J."/>
            <person name="Saucier M."/>
            <person name="Deziel E."/>
            <person name="Friedman L."/>
            <person name="Li L."/>
            <person name="Grills G."/>
            <person name="Montgomery K."/>
            <person name="Kucherlapati R."/>
            <person name="Rahme L.G."/>
            <person name="Ausubel F.M."/>
        </authorList>
    </citation>
    <scope>NUCLEOTIDE SEQUENCE [LARGE SCALE GENOMIC DNA]</scope>
    <source>
        <strain evidence="4 5">UCBPP-PA14</strain>
    </source>
</reference>
<proteinExistence type="predicted"/>
<dbReference type="SUPFAM" id="SSF54637">
    <property type="entry name" value="Thioesterase/thiol ester dehydrase-isomerase"/>
    <property type="match status" value="2"/>
</dbReference>
<dbReference type="PANTHER" id="PTHR13078">
    <property type="entry name" value="PEROXISOMAL MULTIFUNCTIONAL ENZYME TYPE 2-RELATED"/>
    <property type="match status" value="1"/>
</dbReference>
<dbReference type="AlphaFoldDB" id="A0A0H2Z7L9"/>
<dbReference type="Pfam" id="PF22622">
    <property type="entry name" value="MFE-2_hydrat-2_N"/>
    <property type="match status" value="1"/>
</dbReference>
<feature type="domain" description="MaoC-like" evidence="2">
    <location>
        <begin position="165"/>
        <end position="272"/>
    </location>
</feature>
<dbReference type="Pfam" id="PF01575">
    <property type="entry name" value="MaoC_dehydratas"/>
    <property type="match status" value="1"/>
</dbReference>
<organism evidence="4 5">
    <name type="scientific">Pseudomonas aeruginosa (strain UCBPP-PA14)</name>
    <dbReference type="NCBI Taxonomy" id="208963"/>
    <lineage>
        <taxon>Bacteria</taxon>
        <taxon>Pseudomonadati</taxon>
        <taxon>Pseudomonadota</taxon>
        <taxon>Gammaproteobacteria</taxon>
        <taxon>Pseudomonadales</taxon>
        <taxon>Pseudomonadaceae</taxon>
        <taxon>Pseudomonas</taxon>
    </lineage>
</organism>
<accession>A0A0H2Z7L9</accession>
<evidence type="ECO:0008006" key="6">
    <source>
        <dbReference type="Google" id="ProtNLM"/>
    </source>
</evidence>
<dbReference type="Proteomes" id="UP000000653">
    <property type="component" value="Chromosome"/>
</dbReference>
<feature type="compositionally biased region" description="Basic and acidic residues" evidence="1">
    <location>
        <begin position="160"/>
        <end position="170"/>
    </location>
</feature>
<dbReference type="BioCyc" id="PAER208963:G1G74-4300-MONOMER"/>
<feature type="region of interest" description="Disordered" evidence="1">
    <location>
        <begin position="149"/>
        <end position="170"/>
    </location>
</feature>
<evidence type="ECO:0000313" key="5">
    <source>
        <dbReference type="Proteomes" id="UP000000653"/>
    </source>
</evidence>
<dbReference type="GO" id="GO:0006635">
    <property type="term" value="P:fatty acid beta-oxidation"/>
    <property type="evidence" value="ECO:0007669"/>
    <property type="project" value="TreeGrafter"/>
</dbReference>